<organism evidence="1 2">
    <name type="scientific">Spiromyces aspiralis</name>
    <dbReference type="NCBI Taxonomy" id="68401"/>
    <lineage>
        <taxon>Eukaryota</taxon>
        <taxon>Fungi</taxon>
        <taxon>Fungi incertae sedis</taxon>
        <taxon>Zoopagomycota</taxon>
        <taxon>Kickxellomycotina</taxon>
        <taxon>Kickxellomycetes</taxon>
        <taxon>Kickxellales</taxon>
        <taxon>Kickxellaceae</taxon>
        <taxon>Spiromyces</taxon>
    </lineage>
</organism>
<protein>
    <submittedName>
        <fullName evidence="1">Uncharacterized protein</fullName>
    </submittedName>
</protein>
<comment type="caution">
    <text evidence="1">The sequence shown here is derived from an EMBL/GenBank/DDBJ whole genome shotgun (WGS) entry which is preliminary data.</text>
</comment>
<sequence>ASPTSTGRPSGRRGHQSSPGSTRTVFCTPTTTSCPGYSSTFPRCGGWSWDSTPFRPTIRSVAAKVFKN</sequence>
<gene>
    <name evidence="1" type="ORF">EV182_006292</name>
</gene>
<evidence type="ECO:0000313" key="2">
    <source>
        <dbReference type="Proteomes" id="UP001145114"/>
    </source>
</evidence>
<reference evidence="1" key="1">
    <citation type="submission" date="2022-06" db="EMBL/GenBank/DDBJ databases">
        <title>Phylogenomic reconstructions and comparative analyses of Kickxellomycotina fungi.</title>
        <authorList>
            <person name="Reynolds N.K."/>
            <person name="Stajich J.E."/>
            <person name="Barry K."/>
            <person name="Grigoriev I.V."/>
            <person name="Crous P."/>
            <person name="Smith M.E."/>
        </authorList>
    </citation>
    <scope>NUCLEOTIDE SEQUENCE</scope>
    <source>
        <strain evidence="1">RSA 2271</strain>
    </source>
</reference>
<proteinExistence type="predicted"/>
<accession>A0ACC1HMZ7</accession>
<name>A0ACC1HMZ7_9FUNG</name>
<evidence type="ECO:0000313" key="1">
    <source>
        <dbReference type="EMBL" id="KAJ1677385.1"/>
    </source>
</evidence>
<dbReference type="Proteomes" id="UP001145114">
    <property type="component" value="Unassembled WGS sequence"/>
</dbReference>
<keyword evidence="2" id="KW-1185">Reference proteome</keyword>
<feature type="non-terminal residue" evidence="1">
    <location>
        <position position="68"/>
    </location>
</feature>
<dbReference type="EMBL" id="JAMZIH010002537">
    <property type="protein sequence ID" value="KAJ1677385.1"/>
    <property type="molecule type" value="Genomic_DNA"/>
</dbReference>
<feature type="non-terminal residue" evidence="1">
    <location>
        <position position="1"/>
    </location>
</feature>